<dbReference type="EMBL" id="QIBX01000003">
    <property type="protein sequence ID" value="RNL41089.1"/>
    <property type="molecule type" value="Genomic_DNA"/>
</dbReference>
<gene>
    <name evidence="1" type="ORF">DMP06_03600</name>
</gene>
<accession>A0A3N0B2V3</accession>
<evidence type="ECO:0000313" key="2">
    <source>
        <dbReference type="Proteomes" id="UP000269591"/>
    </source>
</evidence>
<evidence type="ECO:0000313" key="1">
    <source>
        <dbReference type="EMBL" id="RNL41089.1"/>
    </source>
</evidence>
<dbReference type="AlphaFoldDB" id="A0A3N0B2V3"/>
<organism evidence="1 2">
    <name type="scientific">Slackia equolifaciens</name>
    <dbReference type="NCBI Taxonomy" id="498718"/>
    <lineage>
        <taxon>Bacteria</taxon>
        <taxon>Bacillati</taxon>
        <taxon>Actinomycetota</taxon>
        <taxon>Coriobacteriia</taxon>
        <taxon>Eggerthellales</taxon>
        <taxon>Eggerthellaceae</taxon>
        <taxon>Slackia</taxon>
    </lineage>
</organism>
<dbReference type="Proteomes" id="UP000269591">
    <property type="component" value="Unassembled WGS sequence"/>
</dbReference>
<dbReference type="RefSeq" id="WP_123208373.1">
    <property type="nucleotide sequence ID" value="NZ_JBHTHO010000001.1"/>
</dbReference>
<proteinExistence type="predicted"/>
<dbReference type="OrthoDB" id="3173895at2"/>
<comment type="caution">
    <text evidence="1">The sequence shown here is derived from an EMBL/GenBank/DDBJ whole genome shotgun (WGS) entry which is preliminary data.</text>
</comment>
<name>A0A3N0B2V3_9ACTN</name>
<protein>
    <submittedName>
        <fullName evidence="1">Uncharacterized protein</fullName>
    </submittedName>
</protein>
<sequence>MHAETKQVLLNAHCGKLIGAVGHHRHFTANSAARERLLRFRERILQEGAEAFFREEYPARSGKAFIVNVVDGKSCLVDGNAHLVALVACFPLLKLSDLAALSGRTDIVRIWEDGWEKGSGQSAPYDVYVPVEIDTSHIPGARIDTDWFKHPPAPTKVIPSCISFDDPLFMPGDRGVPLFQTVRGVFGAKDFDDLTSQAPRQ</sequence>
<reference evidence="2" key="1">
    <citation type="submission" date="2018-05" db="EMBL/GenBank/DDBJ databases">
        <title>Genome Sequencing of selected type strains of the family Eggerthellaceae.</title>
        <authorList>
            <person name="Danylec N."/>
            <person name="Stoll D.A."/>
            <person name="Doetsch A."/>
            <person name="Huch M."/>
        </authorList>
    </citation>
    <scope>NUCLEOTIDE SEQUENCE [LARGE SCALE GENOMIC DNA]</scope>
    <source>
        <strain evidence="2">DSM 24851</strain>
    </source>
</reference>
<keyword evidence="2" id="KW-1185">Reference proteome</keyword>